<dbReference type="InterPro" id="IPR029063">
    <property type="entry name" value="SAM-dependent_MTases_sf"/>
</dbReference>
<gene>
    <name evidence="2" type="ORF">CBR_g8751</name>
</gene>
<keyword evidence="3" id="KW-1185">Reference proteome</keyword>
<reference evidence="2 3" key="1">
    <citation type="journal article" date="2018" name="Cell">
        <title>The Chara Genome: Secondary Complexity and Implications for Plant Terrestrialization.</title>
        <authorList>
            <person name="Nishiyama T."/>
            <person name="Sakayama H."/>
            <person name="Vries J.D."/>
            <person name="Buschmann H."/>
            <person name="Saint-Marcoux D."/>
            <person name="Ullrich K.K."/>
            <person name="Haas F.B."/>
            <person name="Vanderstraeten L."/>
            <person name="Becker D."/>
            <person name="Lang D."/>
            <person name="Vosolsobe S."/>
            <person name="Rombauts S."/>
            <person name="Wilhelmsson P.K.I."/>
            <person name="Janitza P."/>
            <person name="Kern R."/>
            <person name="Heyl A."/>
            <person name="Rumpler F."/>
            <person name="Villalobos L.I.A.C."/>
            <person name="Clay J.M."/>
            <person name="Skokan R."/>
            <person name="Toyoda A."/>
            <person name="Suzuki Y."/>
            <person name="Kagoshima H."/>
            <person name="Schijlen E."/>
            <person name="Tajeshwar N."/>
            <person name="Catarino B."/>
            <person name="Hetherington A.J."/>
            <person name="Saltykova A."/>
            <person name="Bonnot C."/>
            <person name="Breuninger H."/>
            <person name="Symeonidi A."/>
            <person name="Radhakrishnan G.V."/>
            <person name="Van Nieuwerburgh F."/>
            <person name="Deforce D."/>
            <person name="Chang C."/>
            <person name="Karol K.G."/>
            <person name="Hedrich R."/>
            <person name="Ulvskov P."/>
            <person name="Glockner G."/>
            <person name="Delwiche C.F."/>
            <person name="Petrasek J."/>
            <person name="Van de Peer Y."/>
            <person name="Friml J."/>
            <person name="Beilby M."/>
            <person name="Dolan L."/>
            <person name="Kohara Y."/>
            <person name="Sugano S."/>
            <person name="Fujiyama A."/>
            <person name="Delaux P.-M."/>
            <person name="Quint M."/>
            <person name="TheiBen G."/>
            <person name="Hagemann M."/>
            <person name="Harholt J."/>
            <person name="Dunand C."/>
            <person name="Zachgo S."/>
            <person name="Langdale J."/>
            <person name="Maumus F."/>
            <person name="Straeten D.V.D."/>
            <person name="Gould S.B."/>
            <person name="Rensing S.A."/>
        </authorList>
    </citation>
    <scope>NUCLEOTIDE SEQUENCE [LARGE SCALE GENOMIC DNA]</scope>
    <source>
        <strain evidence="2 3">S276</strain>
    </source>
</reference>
<evidence type="ECO:0000259" key="1">
    <source>
        <dbReference type="Pfam" id="PF13649"/>
    </source>
</evidence>
<accession>A0A388KMP2</accession>
<dbReference type="EMBL" id="BFEA01000144">
    <property type="protein sequence ID" value="GBG71329.1"/>
    <property type="molecule type" value="Genomic_DNA"/>
</dbReference>
<proteinExistence type="predicted"/>
<dbReference type="SUPFAM" id="SSF53335">
    <property type="entry name" value="S-adenosyl-L-methionine-dependent methyltransferases"/>
    <property type="match status" value="1"/>
</dbReference>
<feature type="domain" description="Methyltransferase" evidence="1">
    <location>
        <begin position="79"/>
        <end position="170"/>
    </location>
</feature>
<dbReference type="OrthoDB" id="10253390at2759"/>
<dbReference type="AlphaFoldDB" id="A0A388KMP2"/>
<organism evidence="2 3">
    <name type="scientific">Chara braunii</name>
    <name type="common">Braun's stonewort</name>
    <dbReference type="NCBI Taxonomy" id="69332"/>
    <lineage>
        <taxon>Eukaryota</taxon>
        <taxon>Viridiplantae</taxon>
        <taxon>Streptophyta</taxon>
        <taxon>Charophyceae</taxon>
        <taxon>Charales</taxon>
        <taxon>Characeae</taxon>
        <taxon>Chara</taxon>
    </lineage>
</organism>
<sequence length="267" mass="30876">MVYLQGIWFDMQVLSSIWFRRIKGDTHKERLESFYGPQAQAYDHFRGNFLHGRRPLLSACASRLQQERGETRGEDLVWVDLGGGTAENVEIMSDYMDLQLFSKIIIVDMCGALCEVARQRVASKGWRNVEVVEGDACEFSPPPNVKAKLVTFSYSLSMIPPFMKAVDKALSYLDQKEGLLGVADFYTSSKYDLRPRQHGMMTRWFWRIIFDLDNIDVGPERRQFLDLRLRRIAEINSVGSIPYVPLLRAPYYMWIGQPRTTERADND</sequence>
<dbReference type="InterPro" id="IPR041698">
    <property type="entry name" value="Methyltransf_25"/>
</dbReference>
<dbReference type="CDD" id="cd02440">
    <property type="entry name" value="AdoMet_MTases"/>
    <property type="match status" value="1"/>
</dbReference>
<dbReference type="Proteomes" id="UP000265515">
    <property type="component" value="Unassembled WGS sequence"/>
</dbReference>
<dbReference type="PANTHER" id="PTHR47473">
    <property type="entry name" value="BTA1P"/>
    <property type="match status" value="1"/>
</dbReference>
<name>A0A388KMP2_CHABU</name>
<dbReference type="Gene3D" id="3.40.50.150">
    <property type="entry name" value="Vaccinia Virus protein VP39"/>
    <property type="match status" value="1"/>
</dbReference>
<evidence type="ECO:0000313" key="3">
    <source>
        <dbReference type="Proteomes" id="UP000265515"/>
    </source>
</evidence>
<dbReference type="Pfam" id="PF13649">
    <property type="entry name" value="Methyltransf_25"/>
    <property type="match status" value="1"/>
</dbReference>
<dbReference type="OMA" id="DICELVC"/>
<evidence type="ECO:0000313" key="2">
    <source>
        <dbReference type="EMBL" id="GBG71329.1"/>
    </source>
</evidence>
<protein>
    <recommendedName>
        <fullName evidence="1">Methyltransferase domain-containing protein</fullName>
    </recommendedName>
</protein>
<comment type="caution">
    <text evidence="2">The sequence shown here is derived from an EMBL/GenBank/DDBJ whole genome shotgun (WGS) entry which is preliminary data.</text>
</comment>
<dbReference type="Gramene" id="GBG71329">
    <property type="protein sequence ID" value="GBG71329"/>
    <property type="gene ID" value="CBR_g8751"/>
</dbReference>
<dbReference type="PANTHER" id="PTHR47473:SF1">
    <property type="entry name" value="METHYLTRANSFERASE DOMAIN-CONTAINING PROTEIN"/>
    <property type="match status" value="1"/>
</dbReference>